<dbReference type="Proteomes" id="UP001429580">
    <property type="component" value="Unassembled WGS sequence"/>
</dbReference>
<dbReference type="InterPro" id="IPR011256">
    <property type="entry name" value="Reg_factor_effector_dom_sf"/>
</dbReference>
<sequence>MMARERFAFLASLVVVAGGVAVAHATPAETVETAGPPPAAVVRDTPAAPPIPYPGMPGSIPGSLAPSPYHAGDTPRAPDASQSTLAPAPADAGGVDEVDIAPRKTLVLSSQAEWAKGFESLSAAFRLLDEIAIAAGFDVKGRPFAIFTRTDDNGFSFDAMLPVEPDGGDAAAQEALRQAAAEHVDGKGAKDATADAVRLGLSPSGKAYRFVHASPYDDIETTYEAVTAWLDSRNIVVRDAFIEEYVTDLTDPTDEALEVYIYVQPVDAPGGKAPAPQPQEGAGTPKEPETPATPAQEPPPAQEPVQKPAQEPAQEPVQEPARQEPARQEPARQEPARQEPARDEPPAVVPAPAAPVPGSGG</sequence>
<gene>
    <name evidence="3" type="ORF">FHS82_001126</name>
</gene>
<feature type="compositionally biased region" description="Low complexity" evidence="1">
    <location>
        <begin position="268"/>
        <end position="295"/>
    </location>
</feature>
<evidence type="ECO:0000313" key="4">
    <source>
        <dbReference type="Proteomes" id="UP001429580"/>
    </source>
</evidence>
<protein>
    <submittedName>
        <fullName evidence="3">DNA gyrase inhibitor GyrI</fullName>
    </submittedName>
</protein>
<feature type="region of interest" description="Disordered" evidence="1">
    <location>
        <begin position="31"/>
        <end position="96"/>
    </location>
</feature>
<proteinExistence type="predicted"/>
<feature type="region of interest" description="Disordered" evidence="1">
    <location>
        <begin position="268"/>
        <end position="361"/>
    </location>
</feature>
<name>A0ABX0UZI4_9HYPH</name>
<accession>A0ABX0UZI4</accession>
<keyword evidence="4" id="KW-1185">Reference proteome</keyword>
<evidence type="ECO:0000256" key="2">
    <source>
        <dbReference type="SAM" id="SignalP"/>
    </source>
</evidence>
<feature type="compositionally biased region" description="Low complexity" evidence="1">
    <location>
        <begin position="303"/>
        <end position="320"/>
    </location>
</feature>
<feature type="chain" id="PRO_5047308004" evidence="2">
    <location>
        <begin position="26"/>
        <end position="361"/>
    </location>
</feature>
<feature type="signal peptide" evidence="2">
    <location>
        <begin position="1"/>
        <end position="25"/>
    </location>
</feature>
<comment type="caution">
    <text evidence="3">The sequence shown here is derived from an EMBL/GenBank/DDBJ whole genome shotgun (WGS) entry which is preliminary data.</text>
</comment>
<dbReference type="EMBL" id="JAASQI010000002">
    <property type="protein sequence ID" value="NIJ57300.1"/>
    <property type="molecule type" value="Genomic_DNA"/>
</dbReference>
<dbReference type="Gene3D" id="3.20.80.10">
    <property type="entry name" value="Regulatory factor, effector binding domain"/>
    <property type="match status" value="1"/>
</dbReference>
<feature type="compositionally biased region" description="Basic and acidic residues" evidence="1">
    <location>
        <begin position="321"/>
        <end position="345"/>
    </location>
</feature>
<reference evidence="3 4" key="1">
    <citation type="submission" date="2020-03" db="EMBL/GenBank/DDBJ databases">
        <title>Genomic Encyclopedia of Type Strains, Phase IV (KMG-IV): sequencing the most valuable type-strain genomes for metagenomic binning, comparative biology and taxonomic classification.</title>
        <authorList>
            <person name="Goeker M."/>
        </authorList>
    </citation>
    <scope>NUCLEOTIDE SEQUENCE [LARGE SCALE GENOMIC DNA]</scope>
    <source>
        <strain evidence="3 4">DSM 103870</strain>
    </source>
</reference>
<keyword evidence="2" id="KW-0732">Signal</keyword>
<organism evidence="3 4">
    <name type="scientific">Pseudochelatococcus lubricantis</name>
    <dbReference type="NCBI Taxonomy" id="1538102"/>
    <lineage>
        <taxon>Bacteria</taxon>
        <taxon>Pseudomonadati</taxon>
        <taxon>Pseudomonadota</taxon>
        <taxon>Alphaproteobacteria</taxon>
        <taxon>Hyphomicrobiales</taxon>
        <taxon>Chelatococcaceae</taxon>
        <taxon>Pseudochelatococcus</taxon>
    </lineage>
</organism>
<dbReference type="SUPFAM" id="SSF55136">
    <property type="entry name" value="Probable bacterial effector-binding domain"/>
    <property type="match status" value="1"/>
</dbReference>
<evidence type="ECO:0000256" key="1">
    <source>
        <dbReference type="SAM" id="MobiDB-lite"/>
    </source>
</evidence>
<evidence type="ECO:0000313" key="3">
    <source>
        <dbReference type="EMBL" id="NIJ57300.1"/>
    </source>
</evidence>